<feature type="transmembrane region" description="Helical" evidence="7">
    <location>
        <begin position="96"/>
        <end position="114"/>
    </location>
</feature>
<feature type="transmembrane region" description="Helical" evidence="7">
    <location>
        <begin position="173"/>
        <end position="194"/>
    </location>
</feature>
<accession>A0ABZ3F4G8</accession>
<feature type="transmembrane region" description="Helical" evidence="7">
    <location>
        <begin position="206"/>
        <end position="228"/>
    </location>
</feature>
<dbReference type="InterPro" id="IPR051790">
    <property type="entry name" value="Cytochrome_c-biogenesis_DsbD"/>
</dbReference>
<keyword evidence="5 7" id="KW-1133">Transmembrane helix</keyword>
<evidence type="ECO:0000259" key="8">
    <source>
        <dbReference type="Pfam" id="PF02683"/>
    </source>
</evidence>
<comment type="similarity">
    <text evidence="2">Belongs to the DsbD family.</text>
</comment>
<feature type="transmembrane region" description="Helical" evidence="7">
    <location>
        <begin position="20"/>
        <end position="41"/>
    </location>
</feature>
<evidence type="ECO:0000256" key="6">
    <source>
        <dbReference type="ARBA" id="ARBA00023136"/>
    </source>
</evidence>
<reference evidence="9 10" key="1">
    <citation type="submission" date="2024-02" db="EMBL/GenBank/DDBJ databases">
        <title>Genome and pathogenicity analysis of Helicobacter mastomyrinus isolated from mice.</title>
        <authorList>
            <person name="Zhu L."/>
        </authorList>
    </citation>
    <scope>NUCLEOTIDE SEQUENCE [LARGE SCALE GENOMIC DNA]</scope>
    <source>
        <strain evidence="9 10">Hm-17</strain>
    </source>
</reference>
<evidence type="ECO:0000256" key="5">
    <source>
        <dbReference type="ARBA" id="ARBA00022989"/>
    </source>
</evidence>
<dbReference type="Pfam" id="PF02683">
    <property type="entry name" value="DsbD_TM"/>
    <property type="match status" value="1"/>
</dbReference>
<keyword evidence="10" id="KW-1185">Reference proteome</keyword>
<dbReference type="InterPro" id="IPR003834">
    <property type="entry name" value="Cyt_c_assmbl_TM_dom"/>
</dbReference>
<gene>
    <name evidence="9" type="ORF">V3I05_10350</name>
</gene>
<evidence type="ECO:0000256" key="1">
    <source>
        <dbReference type="ARBA" id="ARBA00004141"/>
    </source>
</evidence>
<dbReference type="EMBL" id="CP145316">
    <property type="protein sequence ID" value="XAM18067.1"/>
    <property type="molecule type" value="Genomic_DNA"/>
</dbReference>
<feature type="transmembrane region" description="Helical" evidence="7">
    <location>
        <begin position="134"/>
        <end position="167"/>
    </location>
</feature>
<dbReference type="PANTHER" id="PTHR31272">
    <property type="entry name" value="CYTOCHROME C-TYPE BIOGENESIS PROTEIN HI_1454-RELATED"/>
    <property type="match status" value="1"/>
</dbReference>
<protein>
    <submittedName>
        <fullName evidence="9">Cytochrome c biogenesis protein CcdA</fullName>
    </submittedName>
</protein>
<keyword evidence="3 7" id="KW-0812">Transmembrane</keyword>
<keyword evidence="4" id="KW-0201">Cytochrome c-type biogenesis</keyword>
<comment type="subcellular location">
    <subcellularLocation>
        <location evidence="1">Membrane</location>
        <topology evidence="1">Multi-pass membrane protein</topology>
    </subcellularLocation>
</comment>
<feature type="domain" description="Cytochrome C biogenesis protein transmembrane" evidence="8">
    <location>
        <begin position="17"/>
        <end position="228"/>
    </location>
</feature>
<sequence>MNLDDTLLTLYGSMPFMVSLLAGILTFLSPCILPLIPPYISYISGVGISDLQHTSTAHKGKIILTSLLFIAGFSLVFITLGIFASSTLGEIFTASWLRYLAGCVIIFFGLHFLFHFKYTFLHRHIQHNFDYTRFGFLSPFVLGIGFSIGWSPCVGPILASIFTLSLANPTHAFWLMLCYTLGLGLAFFLVALFINAALRFLKKLTAFLRPIEVISGILLILIGVLIIAQKTDFLLP</sequence>
<feature type="transmembrane region" description="Helical" evidence="7">
    <location>
        <begin position="62"/>
        <end position="84"/>
    </location>
</feature>
<dbReference type="RefSeq" id="WP_300451640.1">
    <property type="nucleotide sequence ID" value="NZ_CP145316.1"/>
</dbReference>
<dbReference type="Proteomes" id="UP001434737">
    <property type="component" value="Chromosome"/>
</dbReference>
<name>A0ABZ3F4G8_9HELI</name>
<organism evidence="9 10">
    <name type="scientific">Helicobacter mastomyrinus</name>
    <dbReference type="NCBI Taxonomy" id="287948"/>
    <lineage>
        <taxon>Bacteria</taxon>
        <taxon>Pseudomonadati</taxon>
        <taxon>Campylobacterota</taxon>
        <taxon>Epsilonproteobacteria</taxon>
        <taxon>Campylobacterales</taxon>
        <taxon>Helicobacteraceae</taxon>
        <taxon>Helicobacter</taxon>
    </lineage>
</organism>
<dbReference type="PANTHER" id="PTHR31272:SF4">
    <property type="entry name" value="CYTOCHROME C-TYPE BIOGENESIS PROTEIN HI_1454-RELATED"/>
    <property type="match status" value="1"/>
</dbReference>
<proteinExistence type="inferred from homology"/>
<evidence type="ECO:0000256" key="7">
    <source>
        <dbReference type="SAM" id="Phobius"/>
    </source>
</evidence>
<evidence type="ECO:0000256" key="2">
    <source>
        <dbReference type="ARBA" id="ARBA00006143"/>
    </source>
</evidence>
<evidence type="ECO:0000313" key="9">
    <source>
        <dbReference type="EMBL" id="XAM18067.1"/>
    </source>
</evidence>
<evidence type="ECO:0000256" key="4">
    <source>
        <dbReference type="ARBA" id="ARBA00022748"/>
    </source>
</evidence>
<evidence type="ECO:0000256" key="3">
    <source>
        <dbReference type="ARBA" id="ARBA00022692"/>
    </source>
</evidence>
<evidence type="ECO:0000313" key="10">
    <source>
        <dbReference type="Proteomes" id="UP001434737"/>
    </source>
</evidence>
<keyword evidence="6 7" id="KW-0472">Membrane</keyword>